<feature type="compositionally biased region" description="Basic and acidic residues" evidence="4">
    <location>
        <begin position="898"/>
        <end position="908"/>
    </location>
</feature>
<feature type="repeat" description="TPR" evidence="3">
    <location>
        <begin position="1003"/>
        <end position="1036"/>
    </location>
</feature>
<comment type="similarity">
    <text evidence="2">Belongs to the YPP1 family.</text>
</comment>
<feature type="compositionally biased region" description="Basic and acidic residues" evidence="4">
    <location>
        <begin position="872"/>
        <end position="881"/>
    </location>
</feature>
<evidence type="ECO:0000256" key="2">
    <source>
        <dbReference type="ARBA" id="ARBA00038251"/>
    </source>
</evidence>
<dbReference type="EMBL" id="KZ805303">
    <property type="protein sequence ID" value="PVI07644.1"/>
    <property type="molecule type" value="Genomic_DNA"/>
</dbReference>
<dbReference type="PANTHER" id="PTHR23083:SF464">
    <property type="entry name" value="TETRATRICOPEPTIDE REPEAT DOMAIN 7, ISOFORM A"/>
    <property type="match status" value="1"/>
</dbReference>
<feature type="compositionally biased region" description="Pro residues" evidence="4">
    <location>
        <begin position="882"/>
        <end position="897"/>
    </location>
</feature>
<dbReference type="Gene3D" id="1.25.40.10">
    <property type="entry name" value="Tetratricopeptide repeat domain"/>
    <property type="match status" value="2"/>
</dbReference>
<evidence type="ECO:0000256" key="3">
    <source>
        <dbReference type="PROSITE-ProRule" id="PRU00339"/>
    </source>
</evidence>
<feature type="compositionally biased region" description="Basic residues" evidence="4">
    <location>
        <begin position="790"/>
        <end position="800"/>
    </location>
</feature>
<name>A0A2V1ED85_9PLEO</name>
<reference evidence="5 6" key="1">
    <citation type="journal article" date="2018" name="Sci. Rep.">
        <title>Comparative genomics provides insights into the lifestyle and reveals functional heterogeneity of dark septate endophytic fungi.</title>
        <authorList>
            <person name="Knapp D.G."/>
            <person name="Nemeth J.B."/>
            <person name="Barry K."/>
            <person name="Hainaut M."/>
            <person name="Henrissat B."/>
            <person name="Johnson J."/>
            <person name="Kuo A."/>
            <person name="Lim J.H.P."/>
            <person name="Lipzen A."/>
            <person name="Nolan M."/>
            <person name="Ohm R.A."/>
            <person name="Tamas L."/>
            <person name="Grigoriev I.V."/>
            <person name="Spatafora J.W."/>
            <person name="Nagy L.G."/>
            <person name="Kovacs G.M."/>
        </authorList>
    </citation>
    <scope>NUCLEOTIDE SEQUENCE [LARGE SCALE GENOMIC DNA]</scope>
    <source>
        <strain evidence="5 6">DSE2036</strain>
    </source>
</reference>
<feature type="compositionally biased region" description="Low complexity" evidence="4">
    <location>
        <begin position="844"/>
        <end position="861"/>
    </location>
</feature>
<comment type="function">
    <text evidence="1">Involved in endocytosis.</text>
</comment>
<keyword evidence="6" id="KW-1185">Reference proteome</keyword>
<dbReference type="SUPFAM" id="SSF48452">
    <property type="entry name" value="TPR-like"/>
    <property type="match status" value="1"/>
</dbReference>
<keyword evidence="3" id="KW-0802">TPR repeat</keyword>
<sequence>MVIVSGSDKASRYIAQLDEARCAGRWNEVPELCRKVEKHASHRRCLTLTARSEAQIAAQSPQRPSTASSASSSSLANLIPPLQLAVDEEVDHAQDAFQATVCLGWIHYVLQEPGLAIARLPKDFAAVASKMQETSMSGWTRVCIVKGAFLKGWSQEDTGSLEDAVRTYRSVLPFLSDKLTSATPQFRAWTERLLVRLCLLSDQTSNTREYISSSEALQIFRYWALYWDSAAKAHGAASADGAKARRSAWKAYYDTLSDILRRGLPYEPESGSSNGSSEKHSISSSNRLLQHAELKKVETIYEGLLLKETLFPKASETNHEIVSWADSVMENWRFLCGSTWSNADLGAGGKEAVGRGVLDILYRAATKTFHSTQLLRYLFTVHASLADFDLAIKAYDSYVEIITRGKDRVEKTGEEDATIDDDGTVLMVSAEAIRLLCRYGSMKEAEKAIQISLHIEKWLEQSEHIRSSKSEAGSVNSIEMLIEPRALASAYAAMGISQAQWARYTYEADARASLQAKAEQYLRRSLEPSLQDSKNIDVLYALALVLAEKRDIATAIKVAKTTLSEETKQKTSVNIGGRISAGPAVEFGRERKLIPVWHLLALLLSAKEEDYAAAQKACEAAFEQFGDPSILFGEEEDNSYRSEHLKEIDGQNRANSGIIDQMESFEKMGILHVKMTQLSLLEEIEGVSVAVDGCDELLALHARLFGDTSAETSSLPVPAPAPSTMAPPKTAVGSSIRGSILRGRSSVRSAQKLTPSTDPTVTGPHESNLSGQPITAPSIQVTDEDGSHNNHNHHHLFHHSKNSDGQPGVQRSSSKLQKRSASSLRRKSQMDAEQAPDVPQLPEGINTNTPTQNTTGSTGHTRQTSLSGSTRKSIENLDRPLRPIPHNMPPTSQPPPSGHKDQPPKQDTRLPGPFPNASHVTPDPYFSRIQARRQKVAMLVSIWIFISGLYSRAKKFENAKDAAKEAFDLVGLFESEITRDSCSSKALAEKGWGGGKSVEELWADVFATRGQLLLAQELKHEARAEFERALQHFPDHPVAIVGLSDILLDIYCEVIPLEKGSKNLKKTFAETQHRLAARDRAFGLLSTLTKLGSGWDFSEAWYALSRAYEESGEIERAKKALWWVVELEDAHPIRDWDNATVGGFVL</sequence>
<dbReference type="InterPro" id="IPR051722">
    <property type="entry name" value="Endocytosis_PI4K-reg_protein"/>
</dbReference>
<feature type="compositionally biased region" description="Polar residues" evidence="4">
    <location>
        <begin position="751"/>
        <end position="781"/>
    </location>
</feature>
<evidence type="ECO:0000313" key="5">
    <source>
        <dbReference type="EMBL" id="PVI07644.1"/>
    </source>
</evidence>
<feature type="compositionally biased region" description="Polar residues" evidence="4">
    <location>
        <begin position="862"/>
        <end position="871"/>
    </location>
</feature>
<evidence type="ECO:0000256" key="4">
    <source>
        <dbReference type="SAM" id="MobiDB-lite"/>
    </source>
</evidence>
<dbReference type="InterPro" id="IPR011990">
    <property type="entry name" value="TPR-like_helical_dom_sf"/>
</dbReference>
<dbReference type="PANTHER" id="PTHR23083">
    <property type="entry name" value="TETRATRICOPEPTIDE REPEAT PROTEIN, TPR"/>
    <property type="match status" value="1"/>
</dbReference>
<dbReference type="Pfam" id="PF13181">
    <property type="entry name" value="TPR_8"/>
    <property type="match status" value="1"/>
</dbReference>
<feature type="compositionally biased region" description="Low complexity" evidence="4">
    <location>
        <begin position="732"/>
        <end position="749"/>
    </location>
</feature>
<organism evidence="5 6">
    <name type="scientific">Periconia macrospinosa</name>
    <dbReference type="NCBI Taxonomy" id="97972"/>
    <lineage>
        <taxon>Eukaryota</taxon>
        <taxon>Fungi</taxon>
        <taxon>Dikarya</taxon>
        <taxon>Ascomycota</taxon>
        <taxon>Pezizomycotina</taxon>
        <taxon>Dothideomycetes</taxon>
        <taxon>Pleosporomycetidae</taxon>
        <taxon>Pleosporales</taxon>
        <taxon>Massarineae</taxon>
        <taxon>Periconiaceae</taxon>
        <taxon>Periconia</taxon>
    </lineage>
</organism>
<dbReference type="InterPro" id="IPR019734">
    <property type="entry name" value="TPR_rpt"/>
</dbReference>
<feature type="region of interest" description="Disordered" evidence="4">
    <location>
        <begin position="710"/>
        <end position="922"/>
    </location>
</feature>
<gene>
    <name evidence="5" type="ORF">DM02DRAFT_550519</name>
</gene>
<accession>A0A2V1ED85</accession>
<dbReference type="STRING" id="97972.A0A2V1ED85"/>
<evidence type="ECO:0000313" key="6">
    <source>
        <dbReference type="Proteomes" id="UP000244855"/>
    </source>
</evidence>
<protein>
    <submittedName>
        <fullName evidence="5">Filamentation protein-like protein</fullName>
    </submittedName>
</protein>
<evidence type="ECO:0000256" key="1">
    <source>
        <dbReference type="ARBA" id="ARBA00002550"/>
    </source>
</evidence>
<dbReference type="Proteomes" id="UP000244855">
    <property type="component" value="Unassembled WGS sequence"/>
</dbReference>
<proteinExistence type="inferred from homology"/>
<dbReference type="PROSITE" id="PS50005">
    <property type="entry name" value="TPR"/>
    <property type="match status" value="1"/>
</dbReference>
<dbReference type="OrthoDB" id="29013at2759"/>
<dbReference type="SMART" id="SM00028">
    <property type="entry name" value="TPR"/>
    <property type="match status" value="5"/>
</dbReference>
<dbReference type="AlphaFoldDB" id="A0A2V1ED85"/>
<feature type="compositionally biased region" description="Low complexity" evidence="4">
    <location>
        <begin position="810"/>
        <end position="823"/>
    </location>
</feature>